<protein>
    <recommendedName>
        <fullName evidence="2">RNA-directed RNA polymerase L</fullName>
        <ecNumber evidence="1">2.7.7.48</ecNumber>
    </recommendedName>
    <alternativeName>
        <fullName evidence="4">Large structural protein</fullName>
    </alternativeName>
    <alternativeName>
        <fullName evidence="6">Replicase</fullName>
    </alternativeName>
    <alternativeName>
        <fullName evidence="5">Transcriptase</fullName>
    </alternativeName>
</protein>
<organism evidence="10 11">
    <name type="scientific">Apple rubbery wood virus 1</name>
    <dbReference type="NCBI Taxonomy" id="2164102"/>
    <lineage>
        <taxon>Viruses</taxon>
        <taxon>Riboviria</taxon>
        <taxon>Orthornavirae</taxon>
        <taxon>Negarnaviricota</taxon>
        <taxon>Polyploviricotina</taxon>
        <taxon>Bunyaviricetes</taxon>
        <taxon>Hareavirales</taxon>
        <taxon>Phenuiviridae</taxon>
        <taxon>Rubodvirus</taxon>
        <taxon>Rubodvirus mali</taxon>
    </lineage>
</organism>
<dbReference type="PROSITE" id="PS50802">
    <property type="entry name" value="OTU"/>
    <property type="match status" value="1"/>
</dbReference>
<dbReference type="KEGG" id="vg:65246877"/>
<gene>
    <name evidence="10" type="primary">RdRp</name>
</gene>
<dbReference type="Pfam" id="PF04196">
    <property type="entry name" value="Bunya_RdRp"/>
    <property type="match status" value="1"/>
</dbReference>
<feature type="region of interest" description="Disordered" evidence="7">
    <location>
        <begin position="2142"/>
        <end position="2163"/>
    </location>
</feature>
<evidence type="ECO:0000313" key="10">
    <source>
        <dbReference type="EMBL" id="AWC67511.1"/>
    </source>
</evidence>
<dbReference type="InterPro" id="IPR007322">
    <property type="entry name" value="RNA_pol_bunyavir"/>
</dbReference>
<dbReference type="Proteomes" id="UP000503511">
    <property type="component" value="Genome"/>
</dbReference>
<dbReference type="Gene3D" id="3.90.70.80">
    <property type="match status" value="1"/>
</dbReference>
<evidence type="ECO:0000256" key="1">
    <source>
        <dbReference type="ARBA" id="ARBA00012494"/>
    </source>
</evidence>
<dbReference type="RefSeq" id="YP_010086183.1">
    <property type="nucleotide sequence ID" value="NC_055390.1"/>
</dbReference>
<keyword evidence="11" id="KW-1185">Reference proteome</keyword>
<accession>A0A2S1B6I0</accession>
<evidence type="ECO:0000256" key="5">
    <source>
        <dbReference type="ARBA" id="ARBA00030436"/>
    </source>
</evidence>
<dbReference type="EMBL" id="MF062125">
    <property type="protein sequence ID" value="AWC67511.1"/>
    <property type="molecule type" value="Genomic_RNA"/>
</dbReference>
<evidence type="ECO:0000313" key="11">
    <source>
        <dbReference type="Proteomes" id="UP000503511"/>
    </source>
</evidence>
<name>A0A2S1B6I0_9VIRU</name>
<keyword evidence="10" id="KW-0696">RNA-directed RNA polymerase</keyword>
<evidence type="ECO:0000259" key="9">
    <source>
        <dbReference type="PROSITE" id="PS50802"/>
    </source>
</evidence>
<dbReference type="GO" id="GO:0006351">
    <property type="term" value="P:DNA-templated transcription"/>
    <property type="evidence" value="ECO:0007669"/>
    <property type="project" value="InterPro"/>
</dbReference>
<dbReference type="GeneID" id="65246877"/>
<evidence type="ECO:0000256" key="2">
    <source>
        <dbReference type="ARBA" id="ARBA00018602"/>
    </source>
</evidence>
<evidence type="ECO:0000256" key="6">
    <source>
        <dbReference type="ARBA" id="ARBA00031012"/>
    </source>
</evidence>
<keyword evidence="3" id="KW-0808">Transferase</keyword>
<evidence type="ECO:0000256" key="4">
    <source>
        <dbReference type="ARBA" id="ARBA00030285"/>
    </source>
</evidence>
<dbReference type="InterPro" id="IPR003323">
    <property type="entry name" value="OTU_dom"/>
</dbReference>
<sequence>MFKIFLLLLFLVHLSCLNIDMELPKTINASIEGYYVSSFVPIESYSRTGNFVRLMNNKFVSELVKIDYNNPNFIHDGVCFAIFGKFGTDVRYKTMTPDFLGDNFILEITTSSSSFEDVLKSKLEEKISKYEAIRQTKKLVVIVVSYDMIISNYEIDERLQAALISNYINLKKLQCELLTEGKSYWVNTQESSLKRRLSNILKNYVQKANFDQGKKAFELIDDVWDKFNYSESVKSVFEEVSSQVSMDIVSPSYLEKKQNDVFPPQKGKKNMKRITVVPMICPSVRKSSRMIRENDLDKLVCKSKCKLINSSSETQTTQDEFASKMTIFEVMSGYYEDKSKDKKEKKGYQFKPELTSEELLELNLDGIMAKEARDIVEVKQKRLESKEPFSYDVDVNDIEEFRKGFPSLLVEEMDEVPKDECYPLMKMAHNCIIDANVNLMDQGELLVKEFNSENRLKLFNWLNFVSDLMFEINLSLRENTKDGYFIVKCLKRYDADVYIKTTNSSSHIFFFVVCKLEYSLSETIGPKFVRKDGIVVTEWGSMLKRDLENFLNIKETVRSTFVCYDEIFESHHEEAKLNAKWLSLMILLNNKDRNEEIITSLRYTYMKSLSITEHSSTMNKKLNLLFRDRLQVYLTRKVLELNNCLSVSKPKITFHLGQIEIQGLKDPFERELTFKEAINLSYAGYIMTKVKQPQSNQASKMIEKILEYEIKYLEVKPEEISINKIFSPKPHCFDYEFVRVFCEMSKELLKQSYGNQLDKIIEDKVAANLSSINFESISTLKASAKLNINGKFSEENLKQLKSSRPRVLTNIMHLIETHEPVHYIDLIEPCIALIIENDSFNVELFPKDQHNGLREIYVVDIHVRIVQLFLETISRSLCSMFQSETLNHPKNSTGMIPKVLKLSLEKNENPFCLMKSGDASKWSQSQIVTKFYIVLKCFLPIQYHKIIKDSLSLWFDKKIFLPPALIESFMNTNFQTTNEILNNLREGEYKMIKEKDDMFMRVNSGFMQGILHHSSSLFHTIVQEGFRQFQFKFLHESFVLTKHELSLKNLYISILQGSDDSSMSIMGDAKLFKQNKGLFLSLMHLKDSMSYKFGIIPSSEKTATCVPFIIEYNSQWLALGKSIQPTIKFAMVSCQLPAAQSIIQRQEFYYNLLKDCLEKGCSTRTCFMIKLSQLSSHYNLLGCNNTSSFNSTSTLLQDCLNPSLGFFILEPAIATAVFGFDFSFYCHTQGSLIKFLPDSLSSPHESNLPSGNTLRVNAHVSKSSWKKWKDLVESVGTITDTEQNFLDNNAIIYYQNSCDTYSSKLKIKQKIQDFDVKQSLSSRYGITENMAAFFCTFMKVCKVGKDKDSLIGWMLKCTEDKISNLSHMFPKCALYNEIIHYISQLSYQSYLVDADYVQRGRNQVTVLHNKTSEHEMLCDTIKYVWFDLDIDEVTKNAYRKLFNEYKAEFDWLKDTEKETREHMKCSSRQLANYIRNVVGKNRTLTFYDTVAKGANYPYLLTRIFQKGKKVQVVKRKEQPSSIDNDLIFSNLKVLLNLPYTDNFKTSTVKSLVSRINENELTSKEAKKFKILKLLLEEQLEDLESEFFKYSFDSHLSWYSQVQHFNHKTKEWEGLGCLTTVIAFLVIKTHILDDKIIKISINDLSSFRDNLSTYFKIIKDQKLSYNDDVGDDLKLSKLGLSKDIKGTKIEIIPELKVNLSSLRNSKLAYSNGNMKIVAPMFSEDNKDFFRGKLCNLQTLYQIEITTKASNFQDMRNADHKGMIEKKIWVDSLNYKSVRDGPVLGIRHQIGGRDVKVSTIMNFEIWKKITLSTSENLFEWGELGTMIVNQEPIIIENFVTKKLNDLPPQLPIENMFNYYMEENNFDKEKFLSFMSKVEFFHTITDPEYDETVKKDMVEEEQENLLEALNNLIFNSNKLQSAIIKTIEFDTCLTNLESTLLEASADFNYSRFIIYGIKDTQTTFPSSLLYKFNHELKRQVPDDDELLEIMSKGDVNNLLTVYQKICLKLLFDTPLVMPSINTLRKLREYVLLGYAPKSSRSSRSSSRLGLYVPDDDFESQLIKKFKMSPKMADFEFILREEMKEIKEAIEEISKMVDKTSNRRVKMPLITQLSELIEGLTLLQHFERNLPKNDDVKIISSDSSSNELVNYSSSEDQDEMSQASSLSTDGNDDFNLFELLMNSYNHVELPKQKLPQYVKLNLVEYFSNGFSNVENLLKNCECTFHYNGIAVVENGSSGVEIWWEDAKEDFIIFSHKKVAEIPFMEKLINKQILPISSYPEGSCLFNSVKHLIKKNKGLEFTQEELRKIVFTSTFQIELDVSDHRKDIMSNSVWGQEEDISTLCHELNISIGVVTDYSFLLYNEEADYVGAIINYNNTHFDVIE</sequence>
<dbReference type="GO" id="GO:0003968">
    <property type="term" value="F:RNA-directed RNA polymerase activity"/>
    <property type="evidence" value="ECO:0007669"/>
    <property type="project" value="UniProtKB-KW"/>
</dbReference>
<reference evidence="10 11" key="1">
    <citation type="submission" date="2017-05" db="EMBL/GenBank/DDBJ databases">
        <title>Discovery of negative sense RNA viruses associated with Apple Rubbery Wood and Apple Flat Limb Diseases by Next Generation Sequencing.</title>
        <authorList>
            <person name="Rott M.E."/>
            <person name="Kesanakurti P."/>
            <person name="Boyes I."/>
            <person name="Bewarth C."/>
            <person name="Jelkman W."/>
        </authorList>
    </citation>
    <scope>NUCLEOTIDE SEQUENCE [LARGE SCALE GENOMIC DNA]</scope>
    <source>
        <strain evidence="10">982-11</strain>
    </source>
</reference>
<dbReference type="EC" id="2.7.7.48" evidence="1"/>
<feature type="domain" description="OTU" evidence="9">
    <location>
        <begin position="2268"/>
        <end position="2379"/>
    </location>
</feature>
<dbReference type="GO" id="GO:0039694">
    <property type="term" value="P:viral RNA genome replication"/>
    <property type="evidence" value="ECO:0007669"/>
    <property type="project" value="InterPro"/>
</dbReference>
<feature type="domain" description="RdRp catalytic" evidence="8">
    <location>
        <begin position="899"/>
        <end position="1103"/>
    </location>
</feature>
<evidence type="ECO:0000256" key="7">
    <source>
        <dbReference type="SAM" id="MobiDB-lite"/>
    </source>
</evidence>
<keyword evidence="10" id="KW-0548">Nucleotidyltransferase</keyword>
<dbReference type="InterPro" id="IPR007099">
    <property type="entry name" value="RNA-dir_pol_NSvirus"/>
</dbReference>
<evidence type="ECO:0000256" key="3">
    <source>
        <dbReference type="ARBA" id="ARBA00022679"/>
    </source>
</evidence>
<proteinExistence type="predicted"/>
<evidence type="ECO:0000259" key="8">
    <source>
        <dbReference type="PROSITE" id="PS50525"/>
    </source>
</evidence>
<dbReference type="PROSITE" id="PS50525">
    <property type="entry name" value="RDRP_SSRNA_NEG_SEG"/>
    <property type="match status" value="1"/>
</dbReference>